<name>A0A8H5BJ93_9AGAR</name>
<comment type="caution">
    <text evidence="2">The sequence shown here is derived from an EMBL/GenBank/DDBJ whole genome shotgun (WGS) entry which is preliminary data.</text>
</comment>
<proteinExistence type="predicted"/>
<sequence>MSRLASHSTTHKREHAREVIEISDDSDSDLDPFVGPDINYVLDHASSSHPPPLQSPTKRFTTTKKRVVNLSMGTRPRGDAEPGLTDSAYYMCIKSEGLSGKRRRLLSKVPASVKVELDAVLDTGERNPTRRWSMSPNGSYHWHTQPSPAGASSVSTCYSGHGRVTEARREKLGTRRYPDVESLLKLKSPTGSTRIKQRSSEPYPQPPPARRRTEIEPPAIRWGAWDPLRTLTGDIDTDSGMDRSSLDTRAVRGVVKGKRNMKEIGHGHNSLPTSGYARSDGGVVFLPELDHIPVPPAPAPIAGPAAGPAALALHSRVLHHPSIVRLSLHHLCKLRPRPCLHPNLDLKSSRGANCRRTCLKRMLCRQQLCRPVRTRIHHLP</sequence>
<protein>
    <submittedName>
        <fullName evidence="2">Uncharacterized protein</fullName>
    </submittedName>
</protein>
<dbReference type="AlphaFoldDB" id="A0A8H5BJ93"/>
<gene>
    <name evidence="2" type="ORF">D9619_011113</name>
</gene>
<reference evidence="2 3" key="1">
    <citation type="journal article" date="2020" name="ISME J.">
        <title>Uncovering the hidden diversity of litter-decomposition mechanisms in mushroom-forming fungi.</title>
        <authorList>
            <person name="Floudas D."/>
            <person name="Bentzer J."/>
            <person name="Ahren D."/>
            <person name="Johansson T."/>
            <person name="Persson P."/>
            <person name="Tunlid A."/>
        </authorList>
    </citation>
    <scope>NUCLEOTIDE SEQUENCE [LARGE SCALE GENOMIC DNA]</scope>
    <source>
        <strain evidence="2 3">CBS 101986</strain>
    </source>
</reference>
<evidence type="ECO:0000313" key="3">
    <source>
        <dbReference type="Proteomes" id="UP000567179"/>
    </source>
</evidence>
<accession>A0A8H5BJ93</accession>
<feature type="region of interest" description="Disordered" evidence="1">
    <location>
        <begin position="184"/>
        <end position="216"/>
    </location>
</feature>
<evidence type="ECO:0000313" key="2">
    <source>
        <dbReference type="EMBL" id="KAF5324159.1"/>
    </source>
</evidence>
<organism evidence="2 3">
    <name type="scientific">Psilocybe cf. subviscida</name>
    <dbReference type="NCBI Taxonomy" id="2480587"/>
    <lineage>
        <taxon>Eukaryota</taxon>
        <taxon>Fungi</taxon>
        <taxon>Dikarya</taxon>
        <taxon>Basidiomycota</taxon>
        <taxon>Agaricomycotina</taxon>
        <taxon>Agaricomycetes</taxon>
        <taxon>Agaricomycetidae</taxon>
        <taxon>Agaricales</taxon>
        <taxon>Agaricineae</taxon>
        <taxon>Strophariaceae</taxon>
        <taxon>Psilocybe</taxon>
    </lineage>
</organism>
<dbReference type="Proteomes" id="UP000567179">
    <property type="component" value="Unassembled WGS sequence"/>
</dbReference>
<evidence type="ECO:0000256" key="1">
    <source>
        <dbReference type="SAM" id="MobiDB-lite"/>
    </source>
</evidence>
<dbReference type="EMBL" id="JAACJJ010000016">
    <property type="protein sequence ID" value="KAF5324159.1"/>
    <property type="molecule type" value="Genomic_DNA"/>
</dbReference>
<keyword evidence="3" id="KW-1185">Reference proteome</keyword>